<keyword evidence="6" id="KW-0378">Hydrolase</keyword>
<keyword evidence="11" id="KW-0325">Glycoprotein</keyword>
<evidence type="ECO:0000259" key="16">
    <source>
        <dbReference type="PROSITE" id="PS50026"/>
    </source>
</evidence>
<keyword evidence="2 13" id="KW-0245">EGF-like domain</keyword>
<protein>
    <submittedName>
        <fullName evidence="17">Tolloid-like protein 2</fullName>
    </submittedName>
</protein>
<keyword evidence="4" id="KW-0732">Signal</keyword>
<keyword evidence="8" id="KW-0645">Protease</keyword>
<dbReference type="GO" id="GO:0005509">
    <property type="term" value="F:calcium ion binding"/>
    <property type="evidence" value="ECO:0007669"/>
    <property type="project" value="InterPro"/>
</dbReference>
<dbReference type="SMART" id="SM00181">
    <property type="entry name" value="EGF"/>
    <property type="match status" value="2"/>
</dbReference>
<evidence type="ECO:0000256" key="6">
    <source>
        <dbReference type="ARBA" id="ARBA00022801"/>
    </source>
</evidence>
<evidence type="ECO:0000256" key="4">
    <source>
        <dbReference type="ARBA" id="ARBA00022729"/>
    </source>
</evidence>
<comment type="caution">
    <text evidence="13">Lacks conserved residue(s) required for the propagation of feature annotation.</text>
</comment>
<organism evidence="17 18">
    <name type="scientific">Eumeta variegata</name>
    <name type="common">Bagworm moth</name>
    <name type="synonym">Eumeta japonica</name>
    <dbReference type="NCBI Taxonomy" id="151549"/>
    <lineage>
        <taxon>Eukaryota</taxon>
        <taxon>Metazoa</taxon>
        <taxon>Ecdysozoa</taxon>
        <taxon>Arthropoda</taxon>
        <taxon>Hexapoda</taxon>
        <taxon>Insecta</taxon>
        <taxon>Pterygota</taxon>
        <taxon>Neoptera</taxon>
        <taxon>Endopterygota</taxon>
        <taxon>Lepidoptera</taxon>
        <taxon>Glossata</taxon>
        <taxon>Ditrysia</taxon>
        <taxon>Tineoidea</taxon>
        <taxon>Psychidae</taxon>
        <taxon>Oiketicinae</taxon>
        <taxon>Eumeta</taxon>
    </lineage>
</organism>
<evidence type="ECO:0000256" key="3">
    <source>
        <dbReference type="ARBA" id="ARBA00022723"/>
    </source>
</evidence>
<feature type="domain" description="EGF-like" evidence="16">
    <location>
        <begin position="245"/>
        <end position="285"/>
    </location>
</feature>
<dbReference type="InterPro" id="IPR001881">
    <property type="entry name" value="EGF-like_Ca-bd_dom"/>
</dbReference>
<dbReference type="GO" id="GO:0048468">
    <property type="term" value="P:cell development"/>
    <property type="evidence" value="ECO:0007669"/>
    <property type="project" value="UniProtKB-ARBA"/>
</dbReference>
<evidence type="ECO:0000313" key="18">
    <source>
        <dbReference type="Proteomes" id="UP000299102"/>
    </source>
</evidence>
<comment type="caution">
    <text evidence="17">The sequence shown here is derived from an EMBL/GenBank/DDBJ whole genome shotgun (WGS) entry which is preliminary data.</text>
</comment>
<dbReference type="SUPFAM" id="SSF49854">
    <property type="entry name" value="Spermadhesin, CUB domain"/>
    <property type="match status" value="5"/>
</dbReference>
<evidence type="ECO:0000256" key="9">
    <source>
        <dbReference type="ARBA" id="ARBA00023145"/>
    </source>
</evidence>
<dbReference type="InterPro" id="IPR000859">
    <property type="entry name" value="CUB_dom"/>
</dbReference>
<gene>
    <name evidence="17" type="primary">Tll2</name>
    <name evidence="17" type="ORF">EVAR_20398_1</name>
</gene>
<evidence type="ECO:0000256" key="10">
    <source>
        <dbReference type="ARBA" id="ARBA00023157"/>
    </source>
</evidence>
<dbReference type="PANTHER" id="PTHR24251:SF43">
    <property type="entry name" value="TOLLOID-LIKE PROTEIN 2"/>
    <property type="match status" value="1"/>
</dbReference>
<keyword evidence="5" id="KW-0677">Repeat</keyword>
<feature type="domain" description="EGF-like" evidence="16">
    <location>
        <begin position="405"/>
        <end position="445"/>
    </location>
</feature>
<dbReference type="STRING" id="151549.A0A4C1TY71"/>
<dbReference type="PROSITE" id="PS01180">
    <property type="entry name" value="CUB"/>
    <property type="match status" value="5"/>
</dbReference>
<dbReference type="GO" id="GO:0048731">
    <property type="term" value="P:system development"/>
    <property type="evidence" value="ECO:0007669"/>
    <property type="project" value="UniProtKB-ARBA"/>
</dbReference>
<name>A0A4C1TY71_EUMVA</name>
<evidence type="ECO:0000256" key="5">
    <source>
        <dbReference type="ARBA" id="ARBA00022737"/>
    </source>
</evidence>
<dbReference type="PROSITE" id="PS00010">
    <property type="entry name" value="ASX_HYDROXYL"/>
    <property type="match status" value="2"/>
</dbReference>
<dbReference type="SMART" id="SM00042">
    <property type="entry name" value="CUB"/>
    <property type="match status" value="4"/>
</dbReference>
<evidence type="ECO:0000256" key="11">
    <source>
        <dbReference type="ARBA" id="ARBA00023180"/>
    </source>
</evidence>
<dbReference type="EMBL" id="BGZK01000102">
    <property type="protein sequence ID" value="GBP18868.1"/>
    <property type="molecule type" value="Genomic_DNA"/>
</dbReference>
<keyword evidence="1" id="KW-0217">Developmental protein</keyword>
<evidence type="ECO:0000256" key="8">
    <source>
        <dbReference type="ARBA" id="ARBA00023049"/>
    </source>
</evidence>
<evidence type="ECO:0000256" key="2">
    <source>
        <dbReference type="ARBA" id="ARBA00022536"/>
    </source>
</evidence>
<dbReference type="AlphaFoldDB" id="A0A4C1TY71"/>
<dbReference type="Gene3D" id="2.60.120.290">
    <property type="entry name" value="Spermadhesin, CUB domain"/>
    <property type="match status" value="5"/>
</dbReference>
<keyword evidence="7" id="KW-0862">Zinc</keyword>
<dbReference type="PIRSF" id="PIRSF001199">
    <property type="entry name" value="BMP_1/tolloid-like"/>
    <property type="match status" value="1"/>
</dbReference>
<proteinExistence type="predicted"/>
<evidence type="ECO:0000256" key="14">
    <source>
        <dbReference type="SAM" id="MobiDB-lite"/>
    </source>
</evidence>
<keyword evidence="3" id="KW-0479">Metal-binding</keyword>
<keyword evidence="8" id="KW-0482">Metalloprotease</keyword>
<evidence type="ECO:0000256" key="12">
    <source>
        <dbReference type="PROSITE-ProRule" id="PRU00059"/>
    </source>
</evidence>
<evidence type="ECO:0000313" key="17">
    <source>
        <dbReference type="EMBL" id="GBP18868.1"/>
    </source>
</evidence>
<dbReference type="GO" id="GO:0005615">
    <property type="term" value="C:extracellular space"/>
    <property type="evidence" value="ECO:0007669"/>
    <property type="project" value="UniProtKB-ARBA"/>
</dbReference>
<dbReference type="PROSITE" id="PS01186">
    <property type="entry name" value="EGF_2"/>
    <property type="match status" value="2"/>
</dbReference>
<dbReference type="GO" id="GO:0016485">
    <property type="term" value="P:protein processing"/>
    <property type="evidence" value="ECO:0007669"/>
    <property type="project" value="UniProtKB-ARBA"/>
</dbReference>
<dbReference type="GO" id="GO:0032927">
    <property type="term" value="P:positive regulation of activin receptor signaling pathway"/>
    <property type="evidence" value="ECO:0007669"/>
    <property type="project" value="UniProtKB-ARBA"/>
</dbReference>
<evidence type="ECO:0000259" key="15">
    <source>
        <dbReference type="PROSITE" id="PS01180"/>
    </source>
</evidence>
<dbReference type="Pfam" id="PF14670">
    <property type="entry name" value="FXa_inhibition"/>
    <property type="match status" value="2"/>
</dbReference>
<evidence type="ECO:0000256" key="7">
    <source>
        <dbReference type="ARBA" id="ARBA00022833"/>
    </source>
</evidence>
<dbReference type="SMART" id="SM00179">
    <property type="entry name" value="EGF_CA"/>
    <property type="match status" value="2"/>
</dbReference>
<feature type="domain" description="CUB" evidence="15">
    <location>
        <begin position="132"/>
        <end position="245"/>
    </location>
</feature>
<dbReference type="OrthoDB" id="431034at2759"/>
<dbReference type="CDD" id="cd00041">
    <property type="entry name" value="CUB"/>
    <property type="match status" value="5"/>
</dbReference>
<dbReference type="InterPro" id="IPR000742">
    <property type="entry name" value="EGF"/>
</dbReference>
<dbReference type="GO" id="GO:0004222">
    <property type="term" value="F:metalloendopeptidase activity"/>
    <property type="evidence" value="ECO:0007669"/>
    <property type="project" value="InterPro"/>
</dbReference>
<dbReference type="InterPro" id="IPR035914">
    <property type="entry name" value="Sperma_CUB_dom_sf"/>
</dbReference>
<feature type="disulfide bond" evidence="12">
    <location>
        <begin position="132"/>
        <end position="159"/>
    </location>
</feature>
<dbReference type="FunFam" id="2.60.120.290:FF:000013">
    <property type="entry name" value="Membrane frizzled-related protein"/>
    <property type="match status" value="1"/>
</dbReference>
<dbReference type="GO" id="GO:0008586">
    <property type="term" value="P:imaginal disc-derived wing vein morphogenesis"/>
    <property type="evidence" value="ECO:0007669"/>
    <property type="project" value="UniProtKB-ARBA"/>
</dbReference>
<feature type="domain" description="CUB" evidence="15">
    <location>
        <begin position="1"/>
        <end position="76"/>
    </location>
</feature>
<feature type="domain" description="CUB" evidence="15">
    <location>
        <begin position="562"/>
        <end position="678"/>
    </location>
</feature>
<evidence type="ECO:0000256" key="1">
    <source>
        <dbReference type="ARBA" id="ARBA00022473"/>
    </source>
</evidence>
<dbReference type="Gene3D" id="2.10.25.10">
    <property type="entry name" value="Laminin"/>
    <property type="match status" value="2"/>
</dbReference>
<evidence type="ECO:0000256" key="13">
    <source>
        <dbReference type="PROSITE-ProRule" id="PRU00076"/>
    </source>
</evidence>
<dbReference type="FunFam" id="2.60.120.290:FF:000052">
    <property type="entry name" value="Metalloendopeptidase"/>
    <property type="match status" value="1"/>
</dbReference>
<feature type="domain" description="CUB" evidence="15">
    <location>
        <begin position="288"/>
        <end position="405"/>
    </location>
</feature>
<dbReference type="SUPFAM" id="SSF57196">
    <property type="entry name" value="EGF/Laminin"/>
    <property type="match status" value="2"/>
</dbReference>
<feature type="region of interest" description="Disordered" evidence="14">
    <location>
        <begin position="684"/>
        <end position="725"/>
    </location>
</feature>
<dbReference type="CDD" id="cd00054">
    <property type="entry name" value="EGF_CA"/>
    <property type="match status" value="1"/>
</dbReference>
<sequence>MVYLIAEIDIHKSEECRSEWVEVRDGYMPDAPVLGRICGSGKGPMMRSSGSRLTVIYQPGPKTKPHKGFKAHYEGKLLQTSHIACKKIDASQAERLGRSCLSIACFALSLARSAQAERDNDSCFFVGAAAVCGGDIEVDSSGHLESPNYPDDYQPNKSCVWSLSVPQDYQVALKFHSFEVENHDTCSYDKVKIRDGDSMDSPLLGIFCGHKIPPDIRSTSNKLLVIFESDGTVQKAGFSATFMKEFDECASIEHGCSHSCVNTLGGYECACDIGYELHSDGKKCENACGGVLYAPNGTITSPSFPDLYPPSKNCLWEIVAPPHHRITLNFSHFDLEGNNMYQQECEYDSVTVHSRLGADVLRRHGVFCGSALPPPVTSDGSVLRVQFTSDSSVHRSGFAAAYYIDVDECADNNGGCQHECHNTLGGYECSCHSGFTLHPNKRDCKEGGCKHDVTQPHGTIVSPNYPDTYPSRKDCVWLFSTTPGHRIKLIFNVFELEPHQECAYDHVTIYDGASADEKTLGRFCGSKLPHPVVASQNQMYVVFKSDASVQRKGFLATHSTACGGYLAAGDTVKHLYSHARYGDDSYESRADCDWSIVAPLGHFVRLTFLTFELEPEPNCRYDYVQVLGGLEGSAGDYGTFCSTKMPPEIVSTSEALLVRFRTDDSIVFKGFSASYQAVKPEVWSGEESSEGEVTQEIEEDERMPPLVVGRRGLRTPSPRFVRRPA</sequence>
<feature type="compositionally biased region" description="Acidic residues" evidence="14">
    <location>
        <begin position="687"/>
        <end position="701"/>
    </location>
</feature>
<dbReference type="InterPro" id="IPR018097">
    <property type="entry name" value="EGF_Ca-bd_CS"/>
</dbReference>
<feature type="domain" description="CUB" evidence="15">
    <location>
        <begin position="449"/>
        <end position="561"/>
    </location>
</feature>
<dbReference type="Proteomes" id="UP000299102">
    <property type="component" value="Unassembled WGS sequence"/>
</dbReference>
<keyword evidence="9" id="KW-0865">Zymogen</keyword>
<dbReference type="FunFam" id="2.60.120.290:FF:000004">
    <property type="entry name" value="Metalloendopeptidase"/>
    <property type="match status" value="1"/>
</dbReference>
<dbReference type="PROSITE" id="PS50026">
    <property type="entry name" value="EGF_3"/>
    <property type="match status" value="2"/>
</dbReference>
<dbReference type="InterPro" id="IPR015446">
    <property type="entry name" value="BMP_1/tolloid-like"/>
</dbReference>
<dbReference type="PANTHER" id="PTHR24251">
    <property type="entry name" value="OVOCHYMASE-RELATED"/>
    <property type="match status" value="1"/>
</dbReference>
<dbReference type="InterPro" id="IPR000152">
    <property type="entry name" value="EGF-type_Asp/Asn_hydroxyl_site"/>
</dbReference>
<reference evidence="17 18" key="1">
    <citation type="journal article" date="2019" name="Commun. Biol.">
        <title>The bagworm genome reveals a unique fibroin gene that provides high tensile strength.</title>
        <authorList>
            <person name="Kono N."/>
            <person name="Nakamura H."/>
            <person name="Ohtoshi R."/>
            <person name="Tomita M."/>
            <person name="Numata K."/>
            <person name="Arakawa K."/>
        </authorList>
    </citation>
    <scope>NUCLEOTIDE SEQUENCE [LARGE SCALE GENOMIC DNA]</scope>
</reference>
<accession>A0A4C1TY71</accession>
<dbReference type="GO" id="GO:0030513">
    <property type="term" value="P:positive regulation of BMP signaling pathway"/>
    <property type="evidence" value="ECO:0007669"/>
    <property type="project" value="UniProtKB-ARBA"/>
</dbReference>
<keyword evidence="10 12" id="KW-1015">Disulfide bond</keyword>
<dbReference type="Pfam" id="PF00431">
    <property type="entry name" value="CUB"/>
    <property type="match status" value="5"/>
</dbReference>
<dbReference type="FunFam" id="2.60.120.290:FF:000005">
    <property type="entry name" value="Procollagen C-endopeptidase enhancer 1"/>
    <property type="match status" value="1"/>
</dbReference>
<dbReference type="FunFam" id="2.10.25.10:FF:000240">
    <property type="entry name" value="Vitamin K-dependent protein S"/>
    <property type="match status" value="2"/>
</dbReference>
<dbReference type="PROSITE" id="PS01187">
    <property type="entry name" value="EGF_CA"/>
    <property type="match status" value="2"/>
</dbReference>
<keyword evidence="18" id="KW-1185">Reference proteome</keyword>